<organism evidence="4 5">
    <name type="scientific">Companilactobacillus ginsenosidimutans</name>
    <dbReference type="NCBI Taxonomy" id="1007676"/>
    <lineage>
        <taxon>Bacteria</taxon>
        <taxon>Bacillati</taxon>
        <taxon>Bacillota</taxon>
        <taxon>Bacilli</taxon>
        <taxon>Lactobacillales</taxon>
        <taxon>Lactobacillaceae</taxon>
        <taxon>Companilactobacillus</taxon>
    </lineage>
</organism>
<dbReference type="Proteomes" id="UP000036106">
    <property type="component" value="Chromosome"/>
</dbReference>
<dbReference type="RefSeq" id="WP_048704831.1">
    <property type="nucleotide sequence ID" value="NZ_CP012034.1"/>
</dbReference>
<feature type="compositionally biased region" description="Polar residues" evidence="1">
    <location>
        <begin position="34"/>
        <end position="68"/>
    </location>
</feature>
<name>A0A0H4QL99_9LACO</name>
<dbReference type="AlphaFoldDB" id="A0A0H4QL99"/>
<dbReference type="PATRIC" id="fig|1007676.4.peg.1623"/>
<keyword evidence="2" id="KW-1133">Transmembrane helix</keyword>
<dbReference type="OrthoDB" id="2168731at2"/>
<dbReference type="InterPro" id="IPR026870">
    <property type="entry name" value="Zinc_ribbon_dom"/>
</dbReference>
<dbReference type="KEGG" id="lgn:ABM34_08050"/>
<feature type="region of interest" description="Disordered" evidence="1">
    <location>
        <begin position="183"/>
        <end position="209"/>
    </location>
</feature>
<evidence type="ECO:0000256" key="2">
    <source>
        <dbReference type="SAM" id="Phobius"/>
    </source>
</evidence>
<dbReference type="PANTHER" id="PTHR40038">
    <property type="entry name" value="MEMBRANE-ASSOCIATED PROTEIN TCAA"/>
    <property type="match status" value="1"/>
</dbReference>
<feature type="transmembrane region" description="Helical" evidence="2">
    <location>
        <begin position="148"/>
        <end position="166"/>
    </location>
</feature>
<feature type="compositionally biased region" description="Polar residues" evidence="1">
    <location>
        <begin position="183"/>
        <end position="207"/>
    </location>
</feature>
<reference evidence="5" key="1">
    <citation type="submission" date="2015-07" db="EMBL/GenBank/DDBJ databases">
        <title>Lactobacillus ginsenosidimutans/EMML 3141/ whole genome sequencing.</title>
        <authorList>
            <person name="Kim M.K."/>
            <person name="Im W.-T."/>
            <person name="Srinivasan S."/>
            <person name="Lee J.-J."/>
        </authorList>
    </citation>
    <scope>NUCLEOTIDE SEQUENCE [LARGE SCALE GENOMIC DNA]</scope>
    <source>
        <strain evidence="5">EMML 3041</strain>
    </source>
</reference>
<gene>
    <name evidence="4" type="ORF">ABM34_08050</name>
</gene>
<keyword evidence="2" id="KW-0472">Membrane</keyword>
<evidence type="ECO:0000259" key="3">
    <source>
        <dbReference type="Pfam" id="PF13240"/>
    </source>
</evidence>
<proteinExistence type="predicted"/>
<feature type="region of interest" description="Disordered" evidence="1">
    <location>
        <begin position="327"/>
        <end position="401"/>
    </location>
</feature>
<feature type="domain" description="Zinc-ribbon" evidence="3">
    <location>
        <begin position="6"/>
        <end position="28"/>
    </location>
</feature>
<feature type="compositionally biased region" description="Low complexity" evidence="1">
    <location>
        <begin position="364"/>
        <end position="374"/>
    </location>
</feature>
<evidence type="ECO:0000256" key="1">
    <source>
        <dbReference type="SAM" id="MobiDB-lite"/>
    </source>
</evidence>
<keyword evidence="2" id="KW-0812">Transmembrane</keyword>
<keyword evidence="5" id="KW-1185">Reference proteome</keyword>
<sequence length="469" mass="50471">MSENLFCPNCGTKISSDDVFCPNCGYGLAEFNKQRQQAAAQNTSADNQATNEQQSVQPDPTAQPTEPVQNQQTSSAQNQQAAPVDPAQQQGTQQSAPQNQQPNPQQSQQFNQQPNQQQMQQPVQPQQNQAQNNQAKPSKKPRRKHHRGLVSIIVILIILVGGYFIGSQMFSKSSQLSSLANAMSSGDTSQMSDASVDTNGKTISSSDLEPLSALFQQDSSAKDQIKRIVQNDNGDAKADDVDDSNDSDTNFKVVEVGKYLGMFPKYKVQIKTQPINIDTDVSDPEIKVNNKTVSAAKTDDGYKVEDQLPGVYTVQVSADGKSKSKKITIPLAGNPEFKSMNVNGTKDSDDDDDNDADSNDDSDNSSSSSHSSSSDVDDNDDSDSSSSSASKSDLYGTWTDDDGNEFDCYSDGTYTLGDDSGSWKVTGQTSDTISVYFNNSGGQGGGWSTTFTINGDDSITNSQGATFTK</sequence>
<feature type="compositionally biased region" description="Low complexity" evidence="1">
    <location>
        <begin position="69"/>
        <end position="136"/>
    </location>
</feature>
<dbReference type="EMBL" id="CP012034">
    <property type="protein sequence ID" value="AKP67483.1"/>
    <property type="molecule type" value="Genomic_DNA"/>
</dbReference>
<protein>
    <recommendedName>
        <fullName evidence="3">Zinc-ribbon domain-containing protein</fullName>
    </recommendedName>
</protein>
<feature type="compositionally biased region" description="Low complexity" evidence="1">
    <location>
        <begin position="384"/>
        <end position="393"/>
    </location>
</feature>
<evidence type="ECO:0000313" key="5">
    <source>
        <dbReference type="Proteomes" id="UP000036106"/>
    </source>
</evidence>
<feature type="region of interest" description="Disordered" evidence="1">
    <location>
        <begin position="34"/>
        <end position="145"/>
    </location>
</feature>
<dbReference type="STRING" id="1007676.ABM34_08050"/>
<accession>A0A0H4QL99</accession>
<evidence type="ECO:0000313" key="4">
    <source>
        <dbReference type="EMBL" id="AKP67483.1"/>
    </source>
</evidence>
<dbReference type="Pfam" id="PF13240">
    <property type="entry name" value="Zn_Ribbon_1"/>
    <property type="match status" value="1"/>
</dbReference>
<dbReference type="PANTHER" id="PTHR40038:SF1">
    <property type="entry name" value="MEMBRANE-ASSOCIATED PROTEIN TCAA"/>
    <property type="match status" value="1"/>
</dbReference>
<feature type="compositionally biased region" description="Acidic residues" evidence="1">
    <location>
        <begin position="348"/>
        <end position="363"/>
    </location>
</feature>